<sequence length="337" mass="37022">MIFKRRQKMDGQAAAIEAFWSWWTTARPEVEKAIADGRWDGGVVDDINRLVSAIDAGLGWEFSAGTRSRHLLVVTSNADRSLRATAERWRRASPEPDDTFGYASARQPSPKALEAQLQFDGHMLDLTALRFAADVGDHAVDVRVWHPAFADLPEEGRLQVTFLALDWLLGEDGVEIWVGAIDATTGPAPALTATALAELVNSRAAELSGQWALLSGERRGRPLIATVQVPLKAARWPAADTHVELVVPFRDTTEAGLPAEGSLAALHELEDRIFAYADGPILVAHETSDGTRTYHLYAERPNAADVLEPIVSSWREGKVKMTVRADPAWERVRHLSV</sequence>
<proteinExistence type="predicted"/>
<dbReference type="EMBL" id="FNQB01000002">
    <property type="protein sequence ID" value="SDZ29200.1"/>
    <property type="molecule type" value="Genomic_DNA"/>
</dbReference>
<dbReference type="OrthoDB" id="3828153at2"/>
<evidence type="ECO:0000313" key="3">
    <source>
        <dbReference type="Proteomes" id="UP000199632"/>
    </source>
</evidence>
<dbReference type="RefSeq" id="WP_090795120.1">
    <property type="nucleotide sequence ID" value="NZ_BOND01000020.1"/>
</dbReference>
<dbReference type="AlphaFoldDB" id="A0A1H3RUA3"/>
<dbReference type="Proteomes" id="UP000199632">
    <property type="component" value="Unassembled WGS sequence"/>
</dbReference>
<organism evidence="2 3">
    <name type="scientific">Asanoa ishikariensis</name>
    <dbReference type="NCBI Taxonomy" id="137265"/>
    <lineage>
        <taxon>Bacteria</taxon>
        <taxon>Bacillati</taxon>
        <taxon>Actinomycetota</taxon>
        <taxon>Actinomycetes</taxon>
        <taxon>Micromonosporales</taxon>
        <taxon>Micromonosporaceae</taxon>
        <taxon>Asanoa</taxon>
    </lineage>
</organism>
<evidence type="ECO:0000259" key="1">
    <source>
        <dbReference type="Pfam" id="PF05117"/>
    </source>
</evidence>
<accession>A0A1H3RUA3</accession>
<dbReference type="InterPro" id="IPR016097">
    <property type="entry name" value="DUF695"/>
</dbReference>
<gene>
    <name evidence="2" type="ORF">SAMN05421684_4223</name>
</gene>
<protein>
    <recommendedName>
        <fullName evidence="1">DUF695 domain-containing protein</fullName>
    </recommendedName>
</protein>
<keyword evidence="3" id="KW-1185">Reference proteome</keyword>
<dbReference type="Pfam" id="PF05117">
    <property type="entry name" value="DUF695"/>
    <property type="match status" value="1"/>
</dbReference>
<feature type="domain" description="DUF695" evidence="1">
    <location>
        <begin position="211"/>
        <end position="330"/>
    </location>
</feature>
<dbReference type="STRING" id="137265.SAMN05421684_4223"/>
<reference evidence="3" key="1">
    <citation type="submission" date="2016-10" db="EMBL/GenBank/DDBJ databases">
        <authorList>
            <person name="Varghese N."/>
            <person name="Submissions S."/>
        </authorList>
    </citation>
    <scope>NUCLEOTIDE SEQUENCE [LARGE SCALE GENOMIC DNA]</scope>
    <source>
        <strain evidence="3">DSM 44718</strain>
    </source>
</reference>
<name>A0A1H3RUA3_9ACTN</name>
<evidence type="ECO:0000313" key="2">
    <source>
        <dbReference type="EMBL" id="SDZ29200.1"/>
    </source>
</evidence>